<reference evidence="2 3" key="1">
    <citation type="submission" date="2021-01" db="EMBL/GenBank/DDBJ databases">
        <title>Genome public.</title>
        <authorList>
            <person name="Liu C."/>
            <person name="Sun Q."/>
        </authorList>
    </citation>
    <scope>NUCLEOTIDE SEQUENCE [LARGE SCALE GENOMIC DNA]</scope>
    <source>
        <strain evidence="2 3">YIM B02515</strain>
    </source>
</reference>
<dbReference type="Proteomes" id="UP000632377">
    <property type="component" value="Unassembled WGS sequence"/>
</dbReference>
<evidence type="ECO:0000259" key="1">
    <source>
        <dbReference type="Pfam" id="PF13182"/>
    </source>
</evidence>
<comment type="caution">
    <text evidence="2">The sequence shown here is derived from an EMBL/GenBank/DDBJ whole genome shotgun (WGS) entry which is preliminary data.</text>
</comment>
<name>A0ABS1T8A8_9CLOT</name>
<dbReference type="EMBL" id="JAESWC010000002">
    <property type="protein sequence ID" value="MBL4935574.1"/>
    <property type="molecule type" value="Genomic_DNA"/>
</dbReference>
<dbReference type="Pfam" id="PF13182">
    <property type="entry name" value="DUF4007"/>
    <property type="match status" value="1"/>
</dbReference>
<accession>A0ABS1T8A8</accession>
<feature type="domain" description="DUF4007" evidence="1">
    <location>
        <begin position="9"/>
        <end position="303"/>
    </location>
</feature>
<dbReference type="RefSeq" id="WP_202748175.1">
    <property type="nucleotide sequence ID" value="NZ_JAESWC010000002.1"/>
</dbReference>
<gene>
    <name evidence="2" type="ORF">JK636_07350</name>
</gene>
<proteinExistence type="predicted"/>
<keyword evidence="3" id="KW-1185">Reference proteome</keyword>
<sequence>MTVKIRLKGHESFSLREGWLRKGIAAIEEYNLPNMTDEDAKDIFSRDDAVDILGVGSNMVKSIKYWLQACGLIEELRTKKGRRISKLSQPFGMLINKYDPYFEEIFTLWLMHYKLVTNKENATAWYVFFNDLKAQEFRKKELFDGLSLSLSKLDPEIGFSEKSLQDDCSCIIKTYYSNHEDLISPEESLSSPLVELGLIGCKNSSNEKEVFYKKKPQKDALDPLVVLYVILEQLGNEKSTTIDRLISDDCNVGNVFNLDRVQVNYYLDSLERLGYIEVNRTAGLDTVYLKSKIRCEDVLENYYEQLRSEA</sequence>
<evidence type="ECO:0000313" key="2">
    <source>
        <dbReference type="EMBL" id="MBL4935574.1"/>
    </source>
</evidence>
<dbReference type="InterPro" id="IPR025248">
    <property type="entry name" value="DUF4007"/>
</dbReference>
<protein>
    <submittedName>
        <fullName evidence="2">DUF4007 family protein</fullName>
    </submittedName>
</protein>
<evidence type="ECO:0000313" key="3">
    <source>
        <dbReference type="Proteomes" id="UP000632377"/>
    </source>
</evidence>
<organism evidence="2 3">
    <name type="scientific">Clostridium rhizosphaerae</name>
    <dbReference type="NCBI Taxonomy" id="2803861"/>
    <lineage>
        <taxon>Bacteria</taxon>
        <taxon>Bacillati</taxon>
        <taxon>Bacillota</taxon>
        <taxon>Clostridia</taxon>
        <taxon>Eubacteriales</taxon>
        <taxon>Clostridiaceae</taxon>
        <taxon>Clostridium</taxon>
    </lineage>
</organism>